<dbReference type="RefSeq" id="WP_207526951.1">
    <property type="nucleotide sequence ID" value="NZ_CP071517.1"/>
</dbReference>
<dbReference type="EMBL" id="CP071517">
    <property type="protein sequence ID" value="QSX74001.1"/>
    <property type="molecule type" value="Genomic_DNA"/>
</dbReference>
<feature type="transmembrane region" description="Helical" evidence="1">
    <location>
        <begin position="2303"/>
        <end position="2329"/>
    </location>
</feature>
<evidence type="ECO:0000313" key="3">
    <source>
        <dbReference type="Proteomes" id="UP000663400"/>
    </source>
</evidence>
<keyword evidence="1" id="KW-0812">Transmembrane</keyword>
<name>A0ABX7R9J3_9GAMM</name>
<evidence type="ECO:0000256" key="1">
    <source>
        <dbReference type="SAM" id="Phobius"/>
    </source>
</evidence>
<keyword evidence="1" id="KW-1133">Transmembrane helix</keyword>
<feature type="transmembrane region" description="Helical" evidence="1">
    <location>
        <begin position="2274"/>
        <end position="2291"/>
    </location>
</feature>
<keyword evidence="3" id="KW-1185">Reference proteome</keyword>
<organism evidence="2 3">
    <name type="scientific">Lysobacter arenosi</name>
    <dbReference type="NCBI Taxonomy" id="2795387"/>
    <lineage>
        <taxon>Bacteria</taxon>
        <taxon>Pseudomonadati</taxon>
        <taxon>Pseudomonadota</taxon>
        <taxon>Gammaproteobacteria</taxon>
        <taxon>Lysobacterales</taxon>
        <taxon>Lysobacteraceae</taxon>
        <taxon>Lysobacter</taxon>
    </lineage>
</organism>
<keyword evidence="1" id="KW-0472">Membrane</keyword>
<gene>
    <name evidence="2" type="ORF">HIV01_012315</name>
</gene>
<feature type="transmembrane region" description="Helical" evidence="1">
    <location>
        <begin position="2349"/>
        <end position="2374"/>
    </location>
</feature>
<reference evidence="2 3" key="1">
    <citation type="submission" date="2021-02" db="EMBL/GenBank/DDBJ databases">
        <title>Lysobacter arenosi sp. nov., isolated from soil of gangwondo yeongwol, south Korea.</title>
        <authorList>
            <person name="Kim K.R."/>
            <person name="Kim K.H."/>
            <person name="Jeon C.O."/>
        </authorList>
    </citation>
    <scope>NUCLEOTIDE SEQUENCE [LARGE SCALE GENOMIC DNA]</scope>
    <source>
        <strain evidence="2 3">R7</strain>
    </source>
</reference>
<sequence>MPDSGDCFSEGNLMEPRFLGFRAYGTFQWPPIPGAAPVGTARTGAVEIHYVRYATQPDLYAACVVWVPGTATAPFTDPLDALENLYQLSIEDLHARFIQADTPIALRFGGQGTHQVQGVRLEFLGVTVLDQFAASPSTRDRPPPLTLRLPVLATYQREGKVKRSRVRIGQPDDASVRFDLAVPLVTPLDADQAVHQTAFCEFSLIFAAGQPAPGHDEQTDGLAFDTCTFAGSKIRTPSEANAAKSSILGQFDFSQRAGSSGWIPPKHWPSKRQLLRSSLPLLGFSTAKMSPMLFEEADEESKSDGLRRFPSVAIYATTGGAIPGFVIRQRAALKAIQQGRAAGDLRVGADQGQGLQVEIRARDELGWIAYESGMHICSTIEGVITDVWNAESTDFRVSCSVGGRQALSGLKDTSAFVAEPTKSFTLPRLLGASLGGMRLAHVDLQHLQPPQPHSSLFSLGLEKDADRALFALFSPVVSKQWKELEQWAQLGSDGPPFNRTQYRASMQSEDVTLDGTSPLIAARCRARWPLLVLEHRQSTKAHVPVILAHAASHKEDEEDQYWFSVELRSPENRVGTRSPHQLALGGFFFEHLGEDGVSLVDATSGARASRLRLNPRAPLTLPNGEQVSTADVFSELNLRVDRVMPVALDAPRFGYDRTSPPVMLHSDPAAKGRYTLSLKERIAPDTERWLTAELLEQVESANSRGSTVVLSTEPFAFFRAHYRPLEARGGQDTVVVAVYDSRTWEWQTKQLDTVYHYTLPPQSIGESMDKPGRLELHDAPGQPPEDDFLPPMDPGETAVSIPKRRSVDFRLTPPTDLWVRPADVERQFVLPEWAAARLYRQRAELGLGVALEALRTEFLYGLPMSVQPALEQGPARRARVAEIEALLGRPVSVPGEGDTPWRRIVNAYARRLERLEVWADEPASSVLFAPARFRQSARFALRTTALHRAPIAELDAPAESPTQLIPGLSPRLHPAGLRGGALWPFESRNILAMLLEAPASDGGTVEGIALGVLGGDADQMAAFCNRRVRIISETRGGFVQRQQVEVIGRIAVWWHRAKHVIVYERTVNPSAQFTPEEALKTRSRRPVLRKVREYIELLQPERRYPDAPGAAPLHGSFLRALRFNQKQIAVDSLWAEDVDEIVGGSPRPVGWAVPLWNRHAALLRPQVYGRPDIAFVCAAEGEEATESAQECLNPENLYFFADTTDGATDDTDAWAPRARIDYPNLPVPRYKWPVPAYHPEDAASDRPAPNAEATPPGHYRYTWRLAPPSLRTPVNAHRGDKPLYAALETLTFSRAGRAPAAAELPEFRTLETALAMSGASLAACPVKGDWGSSGHADLDQARHVIAAVRFPRDAPQDADERERLKAAMGAVKQAMDALRNPAGALRQQVHAYQDKCRQLKGDLGPVPSECAQLGRRLSAAMDAKRLALGQQLQVWDAEFAAELERQLMVPTAQGFWNSKEDLKKELRRRLLAELRPALAATTLELGSARRGIVAVRTAIADTRTSLQQALKKAHADLEQLRKSIDHDAPWSQQRRSDFQARLAVLFQRAAGLAESAVEDAQRRMAAETDSFSEQVGVHAARALAHVAARENALQAGLHELQQDVQVMLRTLQSQLSNGDTQVGKAIGALQTHHDDPATPDDQKTVCQTLLTRLAAIRQQLSTATQQFNRVEQDWTRYTATIGEGIGQASTDARAAMVVARDEIDGAIKALQDAAGLLPASVIAASRIELEKAHLAFSAMVEHLLVRIGRDSHWAEAVIQAAHESIDGVDGLSARAENLVNEASAVAERWVIELEADLEAVEQQLAPEALAAALVDQLTAVVVEPGVEALDASWFRSGDLAVDVAATLRAASSQLLQQALAWIQSGTALAGKLIQHVETACSAIGEGLDKFLDETADAFVSRFPEFDGTFAAWVQDADSILDNAEEYKELLKAFTTFEQDSRDVVARLAATTDQAQRYGARVVDAISRIGEGNLMSAPGNILRALAAAGSPPELPNLDFARERLAYYYGMVDGHVDTTPVEAWFGRLGDEIKAIGLSLPFDRIGHQLMAVDLSKFDIGRILRSCGGMKFDRLFKGCRLPRGAADAIHVSHDFDKKNYRAWLQIEVDAPLEGRNSLFSCGPFSLDAVNSRARAVLRVEASKDTDEVARQARSSFETDFEMVVAGQVMVTLQQVVVRYDDSGSLKVDFDPKKIKLNPTLQFIQNTLGSIIPDEIGGLTVIKHNGLPVGLEHLFSMPPMSLMFGTSGVQNIQISNQFQLIAYPDFLIANRFSLARPDLPFFFTVFIIGGTGWLTVDVEYRPFNQGLLVVVDAGAGGSASIGFAFAGVTGSVAISVSVALTYRKLIGHAGGGLTVSMVVLIVGVVDVLRIATAYLTILLRLSYKENGDIDAYGSFRIKIRICRFVTISAGGQARYAMTGGKKQSSSQTSTSVEVSPVAYDKAKKLITGQGS</sequence>
<proteinExistence type="predicted"/>
<evidence type="ECO:0000313" key="2">
    <source>
        <dbReference type="EMBL" id="QSX74001.1"/>
    </source>
</evidence>
<protein>
    <submittedName>
        <fullName evidence="2">Uncharacterized protein</fullName>
    </submittedName>
</protein>
<accession>A0ABX7R9J3</accession>
<dbReference type="Proteomes" id="UP000663400">
    <property type="component" value="Chromosome"/>
</dbReference>